<dbReference type="Proteomes" id="UP001497392">
    <property type="component" value="Unassembled WGS sequence"/>
</dbReference>
<feature type="compositionally biased region" description="Basic residues" evidence="2">
    <location>
        <begin position="121"/>
        <end position="134"/>
    </location>
</feature>
<feature type="compositionally biased region" description="Low complexity" evidence="2">
    <location>
        <begin position="306"/>
        <end position="317"/>
    </location>
</feature>
<organism evidence="4 5">
    <name type="scientific">Coccomyxa viridis</name>
    <dbReference type="NCBI Taxonomy" id="1274662"/>
    <lineage>
        <taxon>Eukaryota</taxon>
        <taxon>Viridiplantae</taxon>
        <taxon>Chlorophyta</taxon>
        <taxon>core chlorophytes</taxon>
        <taxon>Trebouxiophyceae</taxon>
        <taxon>Trebouxiophyceae incertae sedis</taxon>
        <taxon>Coccomyxaceae</taxon>
        <taxon>Coccomyxa</taxon>
    </lineage>
</organism>
<feature type="compositionally biased region" description="Polar residues" evidence="2">
    <location>
        <begin position="193"/>
        <end position="204"/>
    </location>
</feature>
<evidence type="ECO:0000256" key="1">
    <source>
        <dbReference type="PROSITE-ProRule" id="PRU00175"/>
    </source>
</evidence>
<keyword evidence="5" id="KW-1185">Reference proteome</keyword>
<keyword evidence="1" id="KW-0479">Metal-binding</keyword>
<gene>
    <name evidence="4" type="primary">g3534</name>
    <name evidence="4" type="ORF">VP750_LOCUS3015</name>
</gene>
<keyword evidence="1" id="KW-0862">Zinc</keyword>
<proteinExistence type="predicted"/>
<dbReference type="PROSITE" id="PS50089">
    <property type="entry name" value="ZF_RING_2"/>
    <property type="match status" value="1"/>
</dbReference>
<feature type="region of interest" description="Disordered" evidence="2">
    <location>
        <begin position="305"/>
        <end position="328"/>
    </location>
</feature>
<feature type="domain" description="RING-type" evidence="3">
    <location>
        <begin position="348"/>
        <end position="388"/>
    </location>
</feature>
<evidence type="ECO:0000256" key="2">
    <source>
        <dbReference type="SAM" id="MobiDB-lite"/>
    </source>
</evidence>
<evidence type="ECO:0000313" key="5">
    <source>
        <dbReference type="Proteomes" id="UP001497392"/>
    </source>
</evidence>
<dbReference type="Gene3D" id="3.30.40.10">
    <property type="entry name" value="Zinc/RING finger domain, C3HC4 (zinc finger)"/>
    <property type="match status" value="1"/>
</dbReference>
<sequence length="401" mass="42137">MPEREDAAAGGAATGGPCSEPRSKDRNKAVSNGSKRSKAKQAAPKPANQPEEQPAGHMPVEAPTPHRDETACLQQSPAHVELPSKTDAEQSKVQAAVIQDQSPPVQQEGSTDAQAAQKTGQVRKQKAARRKAATKKSADMQTKPSASSSSSPTADSSSRRAQQEQATAAAKIPAEGASPKPVAQPHKIEQTLHRLSSSGLTAPQQAPGLPQVLQQSTPEVVQSIGGSSIGPVPGAAPCGLPKAPNAPNEQPPIARPAPVRLSKSTLQHSKSSPAHSRPPPLHALLPTSAPQPHHVQTLLGVSPAAQTNTQSSTPQQQLHAKAQQDASAECPVNKVVSDEEIIKRERTCIMCWEKPRQATLAPCGHHALCSSCTQLLLKMPDALCPICRSGVHSYILREFVV</sequence>
<dbReference type="InterPro" id="IPR001841">
    <property type="entry name" value="Znf_RING"/>
</dbReference>
<feature type="compositionally biased region" description="Low complexity" evidence="2">
    <location>
        <begin position="144"/>
        <end position="156"/>
    </location>
</feature>
<comment type="caution">
    <text evidence="4">The sequence shown here is derived from an EMBL/GenBank/DDBJ whole genome shotgun (WGS) entry which is preliminary data.</text>
</comment>
<protein>
    <submittedName>
        <fullName evidence="4">G3534 protein</fullName>
    </submittedName>
</protein>
<feature type="compositionally biased region" description="Low complexity" evidence="2">
    <location>
        <begin position="220"/>
        <end position="237"/>
    </location>
</feature>
<dbReference type="InterPro" id="IPR013083">
    <property type="entry name" value="Znf_RING/FYVE/PHD"/>
</dbReference>
<evidence type="ECO:0000313" key="4">
    <source>
        <dbReference type="EMBL" id="CAL5221356.1"/>
    </source>
</evidence>
<dbReference type="EMBL" id="CAXHTA020000005">
    <property type="protein sequence ID" value="CAL5221356.1"/>
    <property type="molecule type" value="Genomic_DNA"/>
</dbReference>
<dbReference type="SUPFAM" id="SSF57850">
    <property type="entry name" value="RING/U-box"/>
    <property type="match status" value="1"/>
</dbReference>
<feature type="compositionally biased region" description="Polar residues" evidence="2">
    <location>
        <begin position="262"/>
        <end position="274"/>
    </location>
</feature>
<evidence type="ECO:0000259" key="3">
    <source>
        <dbReference type="PROSITE" id="PS50089"/>
    </source>
</evidence>
<name>A0ABP1FN11_9CHLO</name>
<feature type="region of interest" description="Disordered" evidence="2">
    <location>
        <begin position="1"/>
        <end position="288"/>
    </location>
</feature>
<feature type="compositionally biased region" description="Low complexity" evidence="2">
    <location>
        <begin position="40"/>
        <end position="55"/>
    </location>
</feature>
<feature type="compositionally biased region" description="Polar residues" evidence="2">
    <location>
        <begin position="99"/>
        <end position="120"/>
    </location>
</feature>
<accession>A0ABP1FN11</accession>
<keyword evidence="1" id="KW-0863">Zinc-finger</keyword>
<reference evidence="4 5" key="1">
    <citation type="submission" date="2024-06" db="EMBL/GenBank/DDBJ databases">
        <authorList>
            <person name="Kraege A."/>
            <person name="Thomma B."/>
        </authorList>
    </citation>
    <scope>NUCLEOTIDE SEQUENCE [LARGE SCALE GENOMIC DNA]</scope>
</reference>
<dbReference type="Pfam" id="PF13920">
    <property type="entry name" value="zf-C3HC4_3"/>
    <property type="match status" value="1"/>
</dbReference>